<evidence type="ECO:0000259" key="2">
    <source>
        <dbReference type="PROSITE" id="PS51035"/>
    </source>
</evidence>
<dbReference type="InterPro" id="IPR003103">
    <property type="entry name" value="BAG_domain"/>
</dbReference>
<feature type="compositionally biased region" description="Polar residues" evidence="1">
    <location>
        <begin position="19"/>
        <end position="29"/>
    </location>
</feature>
<name>A0A1Y2BZQ1_9FUNG</name>
<dbReference type="Pfam" id="PF02179">
    <property type="entry name" value="BAG"/>
    <property type="match status" value="1"/>
</dbReference>
<dbReference type="PROSITE" id="PS51035">
    <property type="entry name" value="BAG"/>
    <property type="match status" value="1"/>
</dbReference>
<dbReference type="GO" id="GO:0051087">
    <property type="term" value="F:protein-folding chaperone binding"/>
    <property type="evidence" value="ECO:0007669"/>
    <property type="project" value="InterPro"/>
</dbReference>
<evidence type="ECO:0000256" key="1">
    <source>
        <dbReference type="SAM" id="MobiDB-lite"/>
    </source>
</evidence>
<evidence type="ECO:0000313" key="4">
    <source>
        <dbReference type="Proteomes" id="UP000193642"/>
    </source>
</evidence>
<organism evidence="3 4">
    <name type="scientific">Rhizoclosmatium globosum</name>
    <dbReference type="NCBI Taxonomy" id="329046"/>
    <lineage>
        <taxon>Eukaryota</taxon>
        <taxon>Fungi</taxon>
        <taxon>Fungi incertae sedis</taxon>
        <taxon>Chytridiomycota</taxon>
        <taxon>Chytridiomycota incertae sedis</taxon>
        <taxon>Chytridiomycetes</taxon>
        <taxon>Chytridiales</taxon>
        <taxon>Chytriomycetaceae</taxon>
        <taxon>Rhizoclosmatium</taxon>
    </lineage>
</organism>
<proteinExistence type="predicted"/>
<feature type="domain" description="BAG" evidence="2">
    <location>
        <begin position="206"/>
        <end position="246"/>
    </location>
</feature>
<evidence type="ECO:0000313" key="3">
    <source>
        <dbReference type="EMBL" id="ORY40107.1"/>
    </source>
</evidence>
<dbReference type="SUPFAM" id="SSF63491">
    <property type="entry name" value="BAG domain"/>
    <property type="match status" value="1"/>
</dbReference>
<feature type="region of interest" description="Disordered" evidence="1">
    <location>
        <begin position="1"/>
        <end position="31"/>
    </location>
</feature>
<sequence length="263" mass="30243">MVEKRKRPASSSTSHSSSQTETFGGNPSESDILKKYDRETICSHFFNSPTRKDDHQYSKHYSKCSICDRDHRSSLSAQISHLKSHHSSVWPQKFMESRTKSSQKPDSSPSLWNSFLSFFSPTTGPTQKQHDAAITLQNWYRSFFLPRRYSKEINRLSATFHSEFPRGGWNKRLQVLASNLEVDKKNKKLVLGAKGNRPLLEVEDRLEKLIIKVDSVESGGFSSVREQRKELIKEIQGFLADIEAIKLERIEKAVKSKGYCRFP</sequence>
<dbReference type="Proteomes" id="UP000193642">
    <property type="component" value="Unassembled WGS sequence"/>
</dbReference>
<comment type="caution">
    <text evidence="3">The sequence shown here is derived from an EMBL/GenBank/DDBJ whole genome shotgun (WGS) entry which is preliminary data.</text>
</comment>
<dbReference type="AlphaFoldDB" id="A0A1Y2BZQ1"/>
<accession>A0A1Y2BZQ1</accession>
<gene>
    <name evidence="3" type="ORF">BCR33DRAFT_719513</name>
</gene>
<protein>
    <recommendedName>
        <fullName evidence="2">BAG domain-containing protein</fullName>
    </recommendedName>
</protein>
<dbReference type="Gene3D" id="1.20.58.120">
    <property type="entry name" value="BAG domain"/>
    <property type="match status" value="1"/>
</dbReference>
<reference evidence="3 4" key="1">
    <citation type="submission" date="2016-07" db="EMBL/GenBank/DDBJ databases">
        <title>Pervasive Adenine N6-methylation of Active Genes in Fungi.</title>
        <authorList>
            <consortium name="DOE Joint Genome Institute"/>
            <person name="Mondo S.J."/>
            <person name="Dannebaum R.O."/>
            <person name="Kuo R.C."/>
            <person name="Labutti K."/>
            <person name="Haridas S."/>
            <person name="Kuo A."/>
            <person name="Salamov A."/>
            <person name="Ahrendt S.R."/>
            <person name="Lipzen A."/>
            <person name="Sullivan W."/>
            <person name="Andreopoulos W.B."/>
            <person name="Clum A."/>
            <person name="Lindquist E."/>
            <person name="Daum C."/>
            <person name="Ramamoorthy G.K."/>
            <person name="Gryganskyi A."/>
            <person name="Culley D."/>
            <person name="Magnuson J.K."/>
            <person name="James T.Y."/>
            <person name="O'Malley M.A."/>
            <person name="Stajich J.E."/>
            <person name="Spatafora J.W."/>
            <person name="Visel A."/>
            <person name="Grigoriev I.V."/>
        </authorList>
    </citation>
    <scope>NUCLEOTIDE SEQUENCE [LARGE SCALE GENOMIC DNA]</scope>
    <source>
        <strain evidence="3 4">JEL800</strain>
    </source>
</reference>
<dbReference type="InterPro" id="IPR036533">
    <property type="entry name" value="BAG_dom_sf"/>
</dbReference>
<dbReference type="OrthoDB" id="2160415at2759"/>
<keyword evidence="4" id="KW-1185">Reference proteome</keyword>
<dbReference type="EMBL" id="MCGO01000036">
    <property type="protein sequence ID" value="ORY40107.1"/>
    <property type="molecule type" value="Genomic_DNA"/>
</dbReference>
<dbReference type="PROSITE" id="PS50096">
    <property type="entry name" value="IQ"/>
    <property type="match status" value="1"/>
</dbReference>